<keyword evidence="5" id="KW-1185">Reference proteome</keyword>
<dbReference type="Pfam" id="PF00249">
    <property type="entry name" value="Myb_DNA-binding"/>
    <property type="match status" value="1"/>
</dbReference>
<dbReference type="PANTHER" id="PTHR35391:SF7">
    <property type="entry name" value="C2H2-TYPE DOMAIN-CONTAINING PROTEIN"/>
    <property type="match status" value="1"/>
</dbReference>
<feature type="region of interest" description="Disordered" evidence="1">
    <location>
        <begin position="607"/>
        <end position="662"/>
    </location>
</feature>
<feature type="compositionally biased region" description="Acidic residues" evidence="1">
    <location>
        <begin position="149"/>
        <end position="161"/>
    </location>
</feature>
<gene>
    <name evidence="4" type="ORF">N7463_008232</name>
</gene>
<dbReference type="InterPro" id="IPR001005">
    <property type="entry name" value="SANT/Myb"/>
</dbReference>
<organism evidence="4 5">
    <name type="scientific">Penicillium fimorum</name>
    <dbReference type="NCBI Taxonomy" id="1882269"/>
    <lineage>
        <taxon>Eukaryota</taxon>
        <taxon>Fungi</taxon>
        <taxon>Dikarya</taxon>
        <taxon>Ascomycota</taxon>
        <taxon>Pezizomycotina</taxon>
        <taxon>Eurotiomycetes</taxon>
        <taxon>Eurotiomycetidae</taxon>
        <taxon>Eurotiales</taxon>
        <taxon>Aspergillaceae</taxon>
        <taxon>Penicillium</taxon>
    </lineage>
</organism>
<comment type="caution">
    <text evidence="4">The sequence shown here is derived from an EMBL/GenBank/DDBJ whole genome shotgun (WGS) entry which is preliminary data.</text>
</comment>
<evidence type="ECO:0000256" key="1">
    <source>
        <dbReference type="SAM" id="MobiDB-lite"/>
    </source>
</evidence>
<sequence>MESTKETTQLLSDWVISRIDHSTQDPNFGFVETLYQTCSTALIYLWRSQFRLTLHGPHKNTLKKDVANIRLWEENFPSGHLDTIMGQSSHLKTNVVENLKEIGNILMPYLVDYDRTTTSRQNERKFTLDLAQELDTQLEKATIMLSSEENFDSSSDDELSDDSSSTTEREQNRFGRIHCYVSCLMDLVPLIDRHISRLQHKVEPRSVPVENLIRLSPGAQPFAMRIRDRFTIALTPVVERLAEANWERSVRIRSQEGAYLGDQDARTLFKPYSLFNDSGIGTSIPTRSQYAATAASHTSFLSISIAEIEAHGRPRVPSLPQEGGLPFQCDYCQKNVSLQNRIEWKMHVFADLQSYLCTHVECEDAMKTFRSRKLWADHEFNEHFTRIQWRCFKCNTTTVTQQLFVDHLVLYHDIALAGHRLTAAISEAQETVLKLEFEDYKCALCSQDGWQTKKAYATHVGRHLEEISLACLPRDETDSSEGDLNSDTSSNVTKRGLLKPFFIDNQEGHTNLGDGNIPATGLLDASSSFLDTTVHSSKKQQNMTQLGVERTEVLVNQDVETDPEAEQNLMFRDNTLFTEAGRVFEVRSSKEVQVKDTLSSRHEALSPLQQHVESPALHPFPVSDPSEDYSRPVQDVESRPKEDICGSNASSSTDSPEVDPVSLKPTSYWSVREQRDFEVLLSHFGRDFEGIARFMKTKTTLMVRNYFQRHVDSSRKDFEQIVAEAEIKKARGEPRIPLSVPSAASRRQHEATYSDTLHHRLPQADSLHSQEANHLAVPTNLSEKTQLLNENQYDIQDTPVISHTMPIMRSVTPTQSIGHGSPTHSMGQTPVMNQDTASTPKMNGDMPMDQAHKYTYLYQERLLRMRHDMSTRYMAQYGPPSQYPSNIAQVYGAGLDQVAKLWVAEVMRRERNGALQQIEQQTTDGTPDEATDETTDEATDADNA</sequence>
<protein>
    <submittedName>
        <fullName evidence="4">Uncharacterized protein</fullName>
    </submittedName>
</protein>
<dbReference type="SMART" id="SM00355">
    <property type="entry name" value="ZnF_C2H2"/>
    <property type="match status" value="3"/>
</dbReference>
<evidence type="ECO:0000259" key="2">
    <source>
        <dbReference type="SMART" id="SM00355"/>
    </source>
</evidence>
<dbReference type="AlphaFoldDB" id="A0A9W9XPB1"/>
<dbReference type="InterPro" id="IPR058925">
    <property type="entry name" value="zf-C2H2_AcuF"/>
</dbReference>
<evidence type="ECO:0000313" key="5">
    <source>
        <dbReference type="Proteomes" id="UP001149954"/>
    </source>
</evidence>
<feature type="domain" description="Myb-like" evidence="3">
    <location>
        <begin position="665"/>
        <end position="713"/>
    </location>
</feature>
<accession>A0A9W9XPB1</accession>
<dbReference type="InterPro" id="IPR013087">
    <property type="entry name" value="Znf_C2H2_type"/>
</dbReference>
<evidence type="ECO:0000259" key="3">
    <source>
        <dbReference type="SMART" id="SM00717"/>
    </source>
</evidence>
<evidence type="ECO:0000313" key="4">
    <source>
        <dbReference type="EMBL" id="KAJ5496245.1"/>
    </source>
</evidence>
<name>A0A9W9XPB1_9EURO</name>
<dbReference type="EMBL" id="JAPWDS010000005">
    <property type="protein sequence ID" value="KAJ5496245.1"/>
    <property type="molecule type" value="Genomic_DNA"/>
</dbReference>
<feature type="domain" description="C2H2-type" evidence="2">
    <location>
        <begin position="440"/>
        <end position="463"/>
    </location>
</feature>
<reference evidence="4" key="1">
    <citation type="submission" date="2022-12" db="EMBL/GenBank/DDBJ databases">
        <authorList>
            <person name="Petersen C."/>
        </authorList>
    </citation>
    <scope>NUCLEOTIDE SEQUENCE</scope>
    <source>
        <strain evidence="4">IBT 29495</strain>
    </source>
</reference>
<dbReference type="PANTHER" id="PTHR35391">
    <property type="entry name" value="C2H2-TYPE DOMAIN-CONTAINING PROTEIN-RELATED"/>
    <property type="match status" value="1"/>
</dbReference>
<proteinExistence type="predicted"/>
<dbReference type="Proteomes" id="UP001149954">
    <property type="component" value="Unassembled WGS sequence"/>
</dbReference>
<dbReference type="OrthoDB" id="6133115at2759"/>
<feature type="region of interest" description="Disordered" evidence="1">
    <location>
        <begin position="147"/>
        <end position="169"/>
    </location>
</feature>
<dbReference type="SMART" id="SM00717">
    <property type="entry name" value="SANT"/>
    <property type="match status" value="1"/>
</dbReference>
<feature type="domain" description="C2H2-type" evidence="2">
    <location>
        <begin position="389"/>
        <end position="412"/>
    </location>
</feature>
<feature type="compositionally biased region" description="Basic and acidic residues" evidence="1">
    <location>
        <begin position="628"/>
        <end position="644"/>
    </location>
</feature>
<dbReference type="SUPFAM" id="SSF46689">
    <property type="entry name" value="Homeodomain-like"/>
    <property type="match status" value="1"/>
</dbReference>
<dbReference type="Pfam" id="PF26082">
    <property type="entry name" value="zf-C2H2_AcuF"/>
    <property type="match status" value="1"/>
</dbReference>
<dbReference type="Gene3D" id="1.10.10.60">
    <property type="entry name" value="Homeodomain-like"/>
    <property type="match status" value="1"/>
</dbReference>
<reference evidence="4" key="2">
    <citation type="journal article" date="2023" name="IMA Fungus">
        <title>Comparative genomic study of the Penicillium genus elucidates a diverse pangenome and 15 lateral gene transfer events.</title>
        <authorList>
            <person name="Petersen C."/>
            <person name="Sorensen T."/>
            <person name="Nielsen M.R."/>
            <person name="Sondergaard T.E."/>
            <person name="Sorensen J.L."/>
            <person name="Fitzpatrick D.A."/>
            <person name="Frisvad J.C."/>
            <person name="Nielsen K.L."/>
        </authorList>
    </citation>
    <scope>NUCLEOTIDE SEQUENCE</scope>
    <source>
        <strain evidence="4">IBT 29495</strain>
    </source>
</reference>
<feature type="domain" description="C2H2-type" evidence="2">
    <location>
        <begin position="355"/>
        <end position="383"/>
    </location>
</feature>
<feature type="compositionally biased region" description="Acidic residues" evidence="1">
    <location>
        <begin position="926"/>
        <end position="944"/>
    </location>
</feature>
<feature type="region of interest" description="Disordered" evidence="1">
    <location>
        <begin position="914"/>
        <end position="944"/>
    </location>
</feature>
<dbReference type="CDD" id="cd00167">
    <property type="entry name" value="SANT"/>
    <property type="match status" value="1"/>
</dbReference>
<dbReference type="InterPro" id="IPR009057">
    <property type="entry name" value="Homeodomain-like_sf"/>
</dbReference>
<feature type="region of interest" description="Disordered" evidence="1">
    <location>
        <begin position="814"/>
        <end position="847"/>
    </location>
</feature>
<feature type="compositionally biased region" description="Polar residues" evidence="1">
    <location>
        <begin position="814"/>
        <end position="841"/>
    </location>
</feature>